<comment type="caution">
    <text evidence="10">Lacks conserved residue(s) required for the propagation of feature annotation.</text>
</comment>
<feature type="transmembrane region" description="Helical" evidence="10">
    <location>
        <begin position="184"/>
        <end position="201"/>
    </location>
</feature>
<comment type="similarity">
    <text evidence="3 10">Belongs to the ALG6/ALG8 glucosyltransferase family.</text>
</comment>
<dbReference type="Pfam" id="PF03155">
    <property type="entry name" value="Alg6_Alg8"/>
    <property type="match status" value="1"/>
</dbReference>
<evidence type="ECO:0000256" key="7">
    <source>
        <dbReference type="ARBA" id="ARBA00022824"/>
    </source>
</evidence>
<name>A0A024GJH2_9STRA</name>
<feature type="chain" id="PRO_5001532516" description="Alpha-1,3-glucosyltransferase" evidence="11">
    <location>
        <begin position="27"/>
        <end position="256"/>
    </location>
</feature>
<evidence type="ECO:0000256" key="2">
    <source>
        <dbReference type="ARBA" id="ARBA00004922"/>
    </source>
</evidence>
<dbReference type="STRING" id="65357.A0A024GJH2"/>
<feature type="transmembrane region" description="Helical" evidence="10">
    <location>
        <begin position="152"/>
        <end position="172"/>
    </location>
</feature>
<dbReference type="UniPathway" id="UPA00378"/>
<dbReference type="EMBL" id="CAIX01000127">
    <property type="protein sequence ID" value="CCI46464.1"/>
    <property type="molecule type" value="Genomic_DNA"/>
</dbReference>
<feature type="transmembrane region" description="Helical" evidence="10">
    <location>
        <begin position="213"/>
        <end position="235"/>
    </location>
</feature>
<dbReference type="PANTHER" id="PTHR12413:SF2">
    <property type="entry name" value="DOLICHYL PYROPHOSPHATE GLC1MAN9GLCNAC2 ALPHA-1,3-GLUCOSYLTRANSFERASE-RELATED"/>
    <property type="match status" value="1"/>
</dbReference>
<sequence>MQRGLCHAYWAPNVWALYAFLDKVLSLSGWGDTSHLQVASMTGGLVERAKFNVLPNIPAGFCGVCTIMAMTPVLVNIWRHARPRIFLPAFVYCMLCAFLFGYHVHEKAILQVTIPLALMSIDGVEEMVLYRIASIIANISLLPLLFTPAENVTKVLLTVFHGLICYSATYTVGDAKLRWWENMYLSVLVSVTFVAACFPYVPILGTRYPFAPLMLMSVSCGVGNLYVCTSLYQLVYQAIEMGKASGKCSFKKSKNL</sequence>
<keyword evidence="5 10" id="KW-0808">Transferase</keyword>
<comment type="subcellular location">
    <subcellularLocation>
        <location evidence="1 10">Endoplasmic reticulum membrane</location>
        <topology evidence="1 10">Multi-pass membrane protein</topology>
    </subcellularLocation>
</comment>
<evidence type="ECO:0000256" key="4">
    <source>
        <dbReference type="ARBA" id="ARBA00022676"/>
    </source>
</evidence>
<dbReference type="EC" id="2.4.1.-" evidence="10"/>
<dbReference type="PANTHER" id="PTHR12413">
    <property type="entry name" value="DOLICHYL GLYCOSYLTRANSFERASE"/>
    <property type="match status" value="1"/>
</dbReference>
<reference evidence="12 13" key="1">
    <citation type="submission" date="2012-05" db="EMBL/GenBank/DDBJ databases">
        <title>Recombination and specialization in a pathogen metapopulation.</title>
        <authorList>
            <person name="Gardiner A."/>
            <person name="Kemen E."/>
            <person name="Schultz-Larsen T."/>
            <person name="MacLean D."/>
            <person name="Van Oosterhout C."/>
            <person name="Jones J.D.G."/>
        </authorList>
    </citation>
    <scope>NUCLEOTIDE SEQUENCE [LARGE SCALE GENOMIC DNA]</scope>
    <source>
        <strain evidence="12 13">Ac Nc2</strain>
    </source>
</reference>
<evidence type="ECO:0000256" key="3">
    <source>
        <dbReference type="ARBA" id="ARBA00008715"/>
    </source>
</evidence>
<evidence type="ECO:0000256" key="1">
    <source>
        <dbReference type="ARBA" id="ARBA00004477"/>
    </source>
</evidence>
<dbReference type="GO" id="GO:0005789">
    <property type="term" value="C:endoplasmic reticulum membrane"/>
    <property type="evidence" value="ECO:0007669"/>
    <property type="project" value="UniProtKB-SubCell"/>
</dbReference>
<feature type="transmembrane region" description="Helical" evidence="10">
    <location>
        <begin position="57"/>
        <end position="78"/>
    </location>
</feature>
<evidence type="ECO:0000313" key="13">
    <source>
        <dbReference type="Proteomes" id="UP000053237"/>
    </source>
</evidence>
<keyword evidence="8 10" id="KW-1133">Transmembrane helix</keyword>
<feature type="transmembrane region" description="Helical" evidence="10">
    <location>
        <begin position="129"/>
        <end position="146"/>
    </location>
</feature>
<dbReference type="InParanoid" id="A0A024GJH2"/>
<evidence type="ECO:0000256" key="5">
    <source>
        <dbReference type="ARBA" id="ARBA00022679"/>
    </source>
</evidence>
<dbReference type="GO" id="GO:0042283">
    <property type="term" value="F:dolichyl pyrophosphate Glc1Man9GlcNAc2 alpha-1,3-glucosyltransferase activity"/>
    <property type="evidence" value="ECO:0007669"/>
    <property type="project" value="TreeGrafter"/>
</dbReference>
<keyword evidence="11" id="KW-0732">Signal</keyword>
<protein>
    <recommendedName>
        <fullName evidence="10">Alpha-1,3-glucosyltransferase</fullName>
        <ecNumber evidence="10">2.4.1.-</ecNumber>
    </recommendedName>
</protein>
<keyword evidence="7 10" id="KW-0256">Endoplasmic reticulum</keyword>
<gene>
    <name evidence="12" type="ORF">BN9_073930</name>
</gene>
<feature type="signal peptide" evidence="11">
    <location>
        <begin position="1"/>
        <end position="26"/>
    </location>
</feature>
<feature type="transmembrane region" description="Helical" evidence="10">
    <location>
        <begin position="85"/>
        <end position="102"/>
    </location>
</feature>
<keyword evidence="13" id="KW-1185">Reference proteome</keyword>
<dbReference type="GO" id="GO:0006487">
    <property type="term" value="P:protein N-linked glycosylation"/>
    <property type="evidence" value="ECO:0007669"/>
    <property type="project" value="TreeGrafter"/>
</dbReference>
<evidence type="ECO:0000256" key="11">
    <source>
        <dbReference type="SAM" id="SignalP"/>
    </source>
</evidence>
<organism evidence="12 13">
    <name type="scientific">Albugo candida</name>
    <dbReference type="NCBI Taxonomy" id="65357"/>
    <lineage>
        <taxon>Eukaryota</taxon>
        <taxon>Sar</taxon>
        <taxon>Stramenopiles</taxon>
        <taxon>Oomycota</taxon>
        <taxon>Peronosporomycetes</taxon>
        <taxon>Albuginales</taxon>
        <taxon>Albuginaceae</taxon>
        <taxon>Albugo</taxon>
    </lineage>
</organism>
<keyword evidence="6 10" id="KW-0812">Transmembrane</keyword>
<evidence type="ECO:0000256" key="9">
    <source>
        <dbReference type="ARBA" id="ARBA00023136"/>
    </source>
</evidence>
<keyword evidence="4 10" id="KW-0328">Glycosyltransferase</keyword>
<dbReference type="InterPro" id="IPR004856">
    <property type="entry name" value="Glyco_trans_ALG6/ALG8"/>
</dbReference>
<dbReference type="OrthoDB" id="1689333at2759"/>
<keyword evidence="9 10" id="KW-0472">Membrane</keyword>
<evidence type="ECO:0000256" key="6">
    <source>
        <dbReference type="ARBA" id="ARBA00022692"/>
    </source>
</evidence>
<evidence type="ECO:0000256" key="8">
    <source>
        <dbReference type="ARBA" id="ARBA00022989"/>
    </source>
</evidence>
<accession>A0A024GJH2</accession>
<evidence type="ECO:0000256" key="10">
    <source>
        <dbReference type="RuleBase" id="RU363110"/>
    </source>
</evidence>
<evidence type="ECO:0000313" key="12">
    <source>
        <dbReference type="EMBL" id="CCI46464.1"/>
    </source>
</evidence>
<comment type="pathway">
    <text evidence="2 10">Protein modification; protein glycosylation.</text>
</comment>
<comment type="caution">
    <text evidence="12">The sequence shown here is derived from an EMBL/GenBank/DDBJ whole genome shotgun (WGS) entry which is preliminary data.</text>
</comment>
<dbReference type="Proteomes" id="UP000053237">
    <property type="component" value="Unassembled WGS sequence"/>
</dbReference>
<dbReference type="AlphaFoldDB" id="A0A024GJH2"/>
<proteinExistence type="inferred from homology"/>